<dbReference type="EMBL" id="NVUS01000011">
    <property type="protein sequence ID" value="PCJ00556.1"/>
    <property type="molecule type" value="Genomic_DNA"/>
</dbReference>
<dbReference type="InterPro" id="IPR011032">
    <property type="entry name" value="GroES-like_sf"/>
</dbReference>
<protein>
    <submittedName>
        <fullName evidence="5">Theronine dehydrogenase</fullName>
    </submittedName>
</protein>
<dbReference type="InterPro" id="IPR013154">
    <property type="entry name" value="ADH-like_N"/>
</dbReference>
<dbReference type="AlphaFoldDB" id="A0A2A4Z1X0"/>
<keyword evidence="2" id="KW-0862">Zinc</keyword>
<gene>
    <name evidence="5" type="ORF">COB13_09630</name>
</gene>
<dbReference type="PANTHER" id="PTHR43401:SF2">
    <property type="entry name" value="L-THREONINE 3-DEHYDROGENASE"/>
    <property type="match status" value="1"/>
</dbReference>
<accession>A0A2A4Z1X0</accession>
<dbReference type="SUPFAM" id="SSF51735">
    <property type="entry name" value="NAD(P)-binding Rossmann-fold domains"/>
    <property type="match status" value="1"/>
</dbReference>
<comment type="caution">
    <text evidence="5">The sequence shown here is derived from an EMBL/GenBank/DDBJ whole genome shotgun (WGS) entry which is preliminary data.</text>
</comment>
<feature type="domain" description="Enoyl reductase (ER)" evidence="4">
    <location>
        <begin position="8"/>
        <end position="358"/>
    </location>
</feature>
<name>A0A2A4Z1X0_9PROT</name>
<keyword evidence="3" id="KW-0560">Oxidoreductase</keyword>
<dbReference type="GO" id="GO:0016616">
    <property type="term" value="F:oxidoreductase activity, acting on the CH-OH group of donors, NAD or NADP as acceptor"/>
    <property type="evidence" value="ECO:0007669"/>
    <property type="project" value="UniProtKB-ARBA"/>
</dbReference>
<dbReference type="Pfam" id="PF08240">
    <property type="entry name" value="ADH_N"/>
    <property type="match status" value="1"/>
</dbReference>
<dbReference type="PROSITE" id="PS00059">
    <property type="entry name" value="ADH_ZINC"/>
    <property type="match status" value="1"/>
</dbReference>
<dbReference type="SMART" id="SM00829">
    <property type="entry name" value="PKS_ER"/>
    <property type="match status" value="1"/>
</dbReference>
<keyword evidence="1" id="KW-0479">Metal-binding</keyword>
<reference evidence="5" key="2">
    <citation type="journal article" date="2018" name="ISME J.">
        <title>A dynamic microbial community with high functional redundancy inhabits the cold, oxic subseafloor aquifer.</title>
        <authorList>
            <person name="Tully B.J."/>
            <person name="Wheat C.G."/>
            <person name="Glazer B.T."/>
            <person name="Huber J.A."/>
        </authorList>
    </citation>
    <scope>NUCLEOTIDE SEQUENCE</scope>
    <source>
        <strain evidence="5">NORP83</strain>
    </source>
</reference>
<dbReference type="GO" id="GO:0008270">
    <property type="term" value="F:zinc ion binding"/>
    <property type="evidence" value="ECO:0007669"/>
    <property type="project" value="InterPro"/>
</dbReference>
<dbReference type="SUPFAM" id="SSF50129">
    <property type="entry name" value="GroES-like"/>
    <property type="match status" value="1"/>
</dbReference>
<evidence type="ECO:0000313" key="5">
    <source>
        <dbReference type="EMBL" id="PCJ00556.1"/>
    </source>
</evidence>
<dbReference type="InterPro" id="IPR050129">
    <property type="entry name" value="Zn_alcohol_dh"/>
</dbReference>
<evidence type="ECO:0000256" key="3">
    <source>
        <dbReference type="ARBA" id="ARBA00023002"/>
    </source>
</evidence>
<proteinExistence type="predicted"/>
<dbReference type="InterPro" id="IPR002328">
    <property type="entry name" value="ADH_Zn_CS"/>
</dbReference>
<dbReference type="PANTHER" id="PTHR43401">
    <property type="entry name" value="L-THREONINE 3-DEHYDROGENASE"/>
    <property type="match status" value="1"/>
</dbReference>
<dbReference type="Gene3D" id="3.40.50.720">
    <property type="entry name" value="NAD(P)-binding Rossmann-like Domain"/>
    <property type="match status" value="1"/>
</dbReference>
<dbReference type="Gene3D" id="3.90.180.10">
    <property type="entry name" value="Medium-chain alcohol dehydrogenases, catalytic domain"/>
    <property type="match status" value="1"/>
</dbReference>
<evidence type="ECO:0000259" key="4">
    <source>
        <dbReference type="SMART" id="SM00829"/>
    </source>
</evidence>
<reference key="1">
    <citation type="submission" date="2017-08" db="EMBL/GenBank/DDBJ databases">
        <title>A dynamic microbial community with high functional redundancy inhabits the cold, oxic subseafloor aquifer.</title>
        <authorList>
            <person name="Tully B.J."/>
            <person name="Wheat C.G."/>
            <person name="Glazer B.T."/>
            <person name="Huber J.A."/>
        </authorList>
    </citation>
    <scope>NUCLEOTIDE SEQUENCE [LARGE SCALE GENOMIC DNA]</scope>
</reference>
<evidence type="ECO:0000256" key="1">
    <source>
        <dbReference type="ARBA" id="ARBA00022723"/>
    </source>
</evidence>
<sequence length="366" mass="39234">MTLMKAFRALDGEKTGKLVDIEIPKVGADDVLIKVKSAGLAPGVFNLLQAGMLKNLPMTLGHEIAGEVVETGSDVDNVVIGARVRVYSNMSCGTCKYCASDREQMCDKGAIVGFAAFGDKQTKTYIDHKDGGFAEYICVPAFYVDELPKNVNYDVGAKMTDLASAMRCLKAAELPAGSTLIIIAATGSMGTSSIKLAEFFGVARLVLIGRSSERLEALRGLSKIPMDMIALDKLGDDWTEKKALAQAVARTTRGQADAILDYGAHGPDMWQALAGLATNGSFVHMGGNRAVLPVPMIGVMQNCWRIIGTRNHTRSDSDLVLKLLADGSLNVDELITHNFPLAKIEEAVSALQSRSLPIWMAVINPE</sequence>
<dbReference type="InterPro" id="IPR020843">
    <property type="entry name" value="ER"/>
</dbReference>
<organism evidence="5">
    <name type="scientific">OCS116 cluster bacterium</name>
    <dbReference type="NCBI Taxonomy" id="2030921"/>
    <lineage>
        <taxon>Bacteria</taxon>
        <taxon>Pseudomonadati</taxon>
        <taxon>Pseudomonadota</taxon>
        <taxon>Alphaproteobacteria</taxon>
        <taxon>OCS116 cluster</taxon>
    </lineage>
</organism>
<dbReference type="InterPro" id="IPR036291">
    <property type="entry name" value="NAD(P)-bd_dom_sf"/>
</dbReference>
<evidence type="ECO:0000256" key="2">
    <source>
        <dbReference type="ARBA" id="ARBA00022833"/>
    </source>
</evidence>